<evidence type="ECO:0008006" key="3">
    <source>
        <dbReference type="Google" id="ProtNLM"/>
    </source>
</evidence>
<evidence type="ECO:0000313" key="1">
    <source>
        <dbReference type="EMBL" id="AZP03671.1"/>
    </source>
</evidence>
<dbReference type="Gene3D" id="3.30.420.40">
    <property type="match status" value="2"/>
</dbReference>
<accession>A0A3Q9BJA7</accession>
<keyword evidence="2" id="KW-1185">Reference proteome</keyword>
<gene>
    <name evidence="1" type="ORF">EJN90_02725</name>
</gene>
<sequence>MIFKKKPILFFEFLERRIRYIAVDSQSHSIIEKEEILFDTEIVYEGKIMNPSLVVNRLKALVAEKKWKNSRTSILLPDDFVIIREEKVPSQLTPSEIRDYIRLHMNHLIRTPFKQTNFHFEVLEKEATEQTILLMLYSNEVIMQYESLLEDAGLKPVVADISSLSLYRIIEKQQEIGLDEEKHVLVLQWSPVNNCMSVFHQGMPKFIRHSRSARLTDLWNVTKEGEWKWKGSEESLHETISDMLDILERFLEFYRYSVMDGKEGVTDIFLSGDFPNIKNLQHQLSKRFYLPIHELGISEEVGAAFLPLYGLSLKEKKNVVQALKKGKGEKD</sequence>
<dbReference type="Proteomes" id="UP000273326">
    <property type="component" value="Chromosome"/>
</dbReference>
<dbReference type="Pfam" id="PF11104">
    <property type="entry name" value="PilM_2"/>
    <property type="match status" value="1"/>
</dbReference>
<dbReference type="OrthoDB" id="2690797at2"/>
<proteinExistence type="predicted"/>
<dbReference type="InterPro" id="IPR005883">
    <property type="entry name" value="PilM"/>
</dbReference>
<dbReference type="Gene3D" id="3.30.1490.300">
    <property type="match status" value="1"/>
</dbReference>
<reference evidence="2" key="1">
    <citation type="submission" date="2018-12" db="EMBL/GenBank/DDBJ databases">
        <title>Complete genome sequencing of Jeotgalibaca sp. H21T32.</title>
        <authorList>
            <person name="Bae J.-W."/>
            <person name="Lee S.-Y."/>
        </authorList>
    </citation>
    <scope>NUCLEOTIDE SEQUENCE [LARGE SCALE GENOMIC DNA]</scope>
    <source>
        <strain evidence="2">H21T32</strain>
    </source>
</reference>
<organism evidence="1 2">
    <name type="scientific">Jeotgalibaca ciconiae</name>
    <dbReference type="NCBI Taxonomy" id="2496265"/>
    <lineage>
        <taxon>Bacteria</taxon>
        <taxon>Bacillati</taxon>
        <taxon>Bacillota</taxon>
        <taxon>Bacilli</taxon>
        <taxon>Lactobacillales</taxon>
        <taxon>Carnobacteriaceae</taxon>
        <taxon>Jeotgalibaca</taxon>
    </lineage>
</organism>
<dbReference type="RefSeq" id="WP_126108761.1">
    <property type="nucleotide sequence ID" value="NZ_CP034465.1"/>
</dbReference>
<protein>
    <recommendedName>
        <fullName evidence="3">Pilus assembly protein PilM</fullName>
    </recommendedName>
</protein>
<evidence type="ECO:0000313" key="2">
    <source>
        <dbReference type="Proteomes" id="UP000273326"/>
    </source>
</evidence>
<dbReference type="AlphaFoldDB" id="A0A3Q9BJA7"/>
<name>A0A3Q9BJA7_9LACT</name>
<dbReference type="KEGG" id="jeh:EJN90_02725"/>
<dbReference type="EMBL" id="CP034465">
    <property type="protein sequence ID" value="AZP03671.1"/>
    <property type="molecule type" value="Genomic_DNA"/>
</dbReference>